<dbReference type="AlphaFoldDB" id="A0A8H6KKG0"/>
<reference evidence="2" key="1">
    <citation type="journal article" date="2020" name="Phytopathology">
        <title>Genome Sequence Resources of Colletotrichum truncatum, C. plurivorum, C. musicola, and C. sojae: Four Species Pathogenic to Soybean (Glycine max).</title>
        <authorList>
            <person name="Rogerio F."/>
            <person name="Boufleur T.R."/>
            <person name="Ciampi-Guillardi M."/>
            <person name="Sukno S.A."/>
            <person name="Thon M.R."/>
            <person name="Massola Junior N.S."/>
            <person name="Baroncelli R."/>
        </authorList>
    </citation>
    <scope>NUCLEOTIDE SEQUENCE</scope>
    <source>
        <strain evidence="2">LFN0074</strain>
    </source>
</reference>
<proteinExistence type="predicted"/>
<feature type="region of interest" description="Disordered" evidence="1">
    <location>
        <begin position="218"/>
        <end position="243"/>
    </location>
</feature>
<organism evidence="2 3">
    <name type="scientific">Colletotrichum musicola</name>
    <dbReference type="NCBI Taxonomy" id="2175873"/>
    <lineage>
        <taxon>Eukaryota</taxon>
        <taxon>Fungi</taxon>
        <taxon>Dikarya</taxon>
        <taxon>Ascomycota</taxon>
        <taxon>Pezizomycotina</taxon>
        <taxon>Sordariomycetes</taxon>
        <taxon>Hypocreomycetidae</taxon>
        <taxon>Glomerellales</taxon>
        <taxon>Glomerellaceae</taxon>
        <taxon>Colletotrichum</taxon>
        <taxon>Colletotrichum orchidearum species complex</taxon>
    </lineage>
</organism>
<evidence type="ECO:0000313" key="3">
    <source>
        <dbReference type="Proteomes" id="UP000639643"/>
    </source>
</evidence>
<feature type="region of interest" description="Disordered" evidence="1">
    <location>
        <begin position="53"/>
        <end position="76"/>
    </location>
</feature>
<comment type="caution">
    <text evidence="2">The sequence shown here is derived from an EMBL/GenBank/DDBJ whole genome shotgun (WGS) entry which is preliminary data.</text>
</comment>
<evidence type="ECO:0000256" key="1">
    <source>
        <dbReference type="SAM" id="MobiDB-lite"/>
    </source>
</evidence>
<feature type="compositionally biased region" description="Basic and acidic residues" evidence="1">
    <location>
        <begin position="229"/>
        <end position="239"/>
    </location>
</feature>
<dbReference type="EMBL" id="WIGM01000226">
    <property type="protein sequence ID" value="KAF6832975.1"/>
    <property type="molecule type" value="Genomic_DNA"/>
</dbReference>
<keyword evidence="3" id="KW-1185">Reference proteome</keyword>
<gene>
    <name evidence="2" type="ORF">CMUS01_06741</name>
</gene>
<dbReference type="Proteomes" id="UP000639643">
    <property type="component" value="Unassembled WGS sequence"/>
</dbReference>
<protein>
    <submittedName>
        <fullName evidence="2">Uncharacterized protein</fullName>
    </submittedName>
</protein>
<accession>A0A8H6KKG0</accession>
<name>A0A8H6KKG0_9PEZI</name>
<sequence length="275" mass="30416">MAILASGLNLVAGTRCPADSGEAWSRKGKRALPAKISQLTAVAVSAIGDGAARPVRCRPPRRSDNRNQRRQWSGYARSVVTSSHQRVWTPGKPLCATVTTPARASRYVPWRQGQRVERLGPRSDNAIFAPKHPNRQLPSAHTVTAPPYLSQKSLRYRASQRATAVCCCTVTTTTTTTTTTTHTLDRRFATTAVVLSCPSSSLLLLLLSSSPQRRLLAPVNGRYKYQTEPPRDSPDESSRSRKNLRRLRQRLALLRRYRPSLFLSLSPPPPPNIFG</sequence>
<evidence type="ECO:0000313" key="2">
    <source>
        <dbReference type="EMBL" id="KAF6832975.1"/>
    </source>
</evidence>